<sequence>MRFDVISDIQGDLTDLDAALRALAELGPADALLVAGDLTEHGRADEYAQLMPHLHAAARPQQLYSIGNHDFYNGESSAVSIARFVEFTGMPGIYSAHRVGEVSVLRIGSTDGSESSGHCVVLGAAQLAWLAAELTTEPTIVLTHHAIPHTVSGTYDDPADQAPRLYQADYAEGARLTTLLAAHPNVVVLSGHTHWDLRRPDWIYRGRFTAINTGAIQRGFGPDGHGGEVPSDRPHNQGLRLELDGRRVRVQAFDFHAGEQLHEVEFELGRAT</sequence>
<dbReference type="Pfam" id="PF00149">
    <property type="entry name" value="Metallophos"/>
    <property type="match status" value="1"/>
</dbReference>
<proteinExistence type="inferred from homology"/>
<name>A0ABX8S5V2_9ACTN</name>
<organism evidence="6 7">
    <name type="scientific">Skermania pinensis</name>
    <dbReference type="NCBI Taxonomy" id="39122"/>
    <lineage>
        <taxon>Bacteria</taxon>
        <taxon>Bacillati</taxon>
        <taxon>Actinomycetota</taxon>
        <taxon>Actinomycetes</taxon>
        <taxon>Mycobacteriales</taxon>
        <taxon>Gordoniaceae</taxon>
        <taxon>Skermania</taxon>
    </lineage>
</organism>
<evidence type="ECO:0000259" key="5">
    <source>
        <dbReference type="Pfam" id="PF00149"/>
    </source>
</evidence>
<keyword evidence="2" id="KW-0378">Hydrolase</keyword>
<dbReference type="SUPFAM" id="SSF56300">
    <property type="entry name" value="Metallo-dependent phosphatases"/>
    <property type="match status" value="1"/>
</dbReference>
<gene>
    <name evidence="6" type="ORF">KV203_12980</name>
</gene>
<dbReference type="InterPro" id="IPR004843">
    <property type="entry name" value="Calcineurin-like_PHP"/>
</dbReference>
<reference evidence="6" key="1">
    <citation type="submission" date="2021-07" db="EMBL/GenBank/DDBJ databases">
        <title>Candidatus Kaistella beijingensis sp. nov. isolated from a municipal wastewater treatment plant is involved in sludge foaming.</title>
        <authorList>
            <person name="Song Y."/>
            <person name="Liu S.-J."/>
        </authorList>
    </citation>
    <scope>NUCLEOTIDE SEQUENCE</scope>
    <source>
        <strain evidence="6">DSM 43998</strain>
    </source>
</reference>
<dbReference type="InterPro" id="IPR029052">
    <property type="entry name" value="Metallo-depent_PP-like"/>
</dbReference>
<dbReference type="PANTHER" id="PTHR42988">
    <property type="entry name" value="PHOSPHOHYDROLASE"/>
    <property type="match status" value="1"/>
</dbReference>
<dbReference type="RefSeq" id="WP_066467577.1">
    <property type="nucleotide sequence ID" value="NZ_CBCRUZ010000002.1"/>
</dbReference>
<comment type="similarity">
    <text evidence="4">Belongs to the cyclic nucleotide phosphodiesterase class-III family.</text>
</comment>
<keyword evidence="7" id="KW-1185">Reference proteome</keyword>
<protein>
    <submittedName>
        <fullName evidence="6">Metallophosphoesterase</fullName>
    </submittedName>
</protein>
<dbReference type="Proteomes" id="UP000887023">
    <property type="component" value="Chromosome"/>
</dbReference>
<evidence type="ECO:0000313" key="6">
    <source>
        <dbReference type="EMBL" id="QXQ12836.1"/>
    </source>
</evidence>
<dbReference type="PANTHER" id="PTHR42988:SF2">
    <property type="entry name" value="CYCLIC NUCLEOTIDE PHOSPHODIESTERASE CBUA0032-RELATED"/>
    <property type="match status" value="1"/>
</dbReference>
<evidence type="ECO:0000256" key="1">
    <source>
        <dbReference type="ARBA" id="ARBA00022723"/>
    </source>
</evidence>
<dbReference type="InterPro" id="IPR050884">
    <property type="entry name" value="CNP_phosphodiesterase-III"/>
</dbReference>
<keyword evidence="3" id="KW-0408">Iron</keyword>
<accession>A0ABX8S5V2</accession>
<feature type="domain" description="Calcineurin-like phosphoesterase" evidence="5">
    <location>
        <begin position="1"/>
        <end position="195"/>
    </location>
</feature>
<evidence type="ECO:0000256" key="4">
    <source>
        <dbReference type="ARBA" id="ARBA00025742"/>
    </source>
</evidence>
<dbReference type="EMBL" id="CP079105">
    <property type="protein sequence ID" value="QXQ12836.1"/>
    <property type="molecule type" value="Genomic_DNA"/>
</dbReference>
<dbReference type="Gene3D" id="3.60.21.10">
    <property type="match status" value="1"/>
</dbReference>
<evidence type="ECO:0000256" key="2">
    <source>
        <dbReference type="ARBA" id="ARBA00022801"/>
    </source>
</evidence>
<evidence type="ECO:0000313" key="7">
    <source>
        <dbReference type="Proteomes" id="UP000887023"/>
    </source>
</evidence>
<keyword evidence="1" id="KW-0479">Metal-binding</keyword>
<evidence type="ECO:0000256" key="3">
    <source>
        <dbReference type="ARBA" id="ARBA00023004"/>
    </source>
</evidence>